<dbReference type="Proteomes" id="UP000248330">
    <property type="component" value="Unassembled WGS sequence"/>
</dbReference>
<evidence type="ECO:0000313" key="3">
    <source>
        <dbReference type="Proteomes" id="UP000248330"/>
    </source>
</evidence>
<dbReference type="OrthoDB" id="9849621at2"/>
<evidence type="ECO:0000313" key="2">
    <source>
        <dbReference type="EMBL" id="PXV69771.1"/>
    </source>
</evidence>
<name>A0A318EBA5_9GAMM</name>
<gene>
    <name evidence="2" type="ORF">C8D93_103347</name>
</gene>
<sequence>MSADWLLVDDAWRRLLALTCILLPALLILFSRRCGWVRKLAWTAASQLPWLFLWIYMAIARARYPEQALSLQEAAGWWLLAYPWAVYLLYRATRRRFAGEPKRERKS</sequence>
<evidence type="ECO:0000256" key="1">
    <source>
        <dbReference type="SAM" id="Phobius"/>
    </source>
</evidence>
<dbReference type="EMBL" id="QICN01000003">
    <property type="protein sequence ID" value="PXV69771.1"/>
    <property type="molecule type" value="Genomic_DNA"/>
</dbReference>
<keyword evidence="3" id="KW-1185">Reference proteome</keyword>
<keyword evidence="1" id="KW-0472">Membrane</keyword>
<dbReference type="RefSeq" id="WP_110264684.1">
    <property type="nucleotide sequence ID" value="NZ_CAWNXA010000003.1"/>
</dbReference>
<keyword evidence="1" id="KW-1133">Transmembrane helix</keyword>
<organism evidence="2 3">
    <name type="scientific">Sinimarinibacterium flocculans</name>
    <dbReference type="NCBI Taxonomy" id="985250"/>
    <lineage>
        <taxon>Bacteria</taxon>
        <taxon>Pseudomonadati</taxon>
        <taxon>Pseudomonadota</taxon>
        <taxon>Gammaproteobacteria</taxon>
        <taxon>Nevskiales</taxon>
        <taxon>Nevskiaceae</taxon>
        <taxon>Sinimarinibacterium</taxon>
    </lineage>
</organism>
<dbReference type="AlphaFoldDB" id="A0A318EBA5"/>
<protein>
    <submittedName>
        <fullName evidence="2">Uncharacterized protein</fullName>
    </submittedName>
</protein>
<reference evidence="2 3" key="1">
    <citation type="submission" date="2018-04" db="EMBL/GenBank/DDBJ databases">
        <title>Genomic Encyclopedia of Type Strains, Phase IV (KMG-IV): sequencing the most valuable type-strain genomes for metagenomic binning, comparative biology and taxonomic classification.</title>
        <authorList>
            <person name="Goeker M."/>
        </authorList>
    </citation>
    <scope>NUCLEOTIDE SEQUENCE [LARGE SCALE GENOMIC DNA]</scope>
    <source>
        <strain evidence="2 3">DSM 104150</strain>
    </source>
</reference>
<comment type="caution">
    <text evidence="2">The sequence shown here is derived from an EMBL/GenBank/DDBJ whole genome shotgun (WGS) entry which is preliminary data.</text>
</comment>
<feature type="transmembrane region" description="Helical" evidence="1">
    <location>
        <begin position="12"/>
        <end position="30"/>
    </location>
</feature>
<feature type="transmembrane region" description="Helical" evidence="1">
    <location>
        <begin position="74"/>
        <end position="93"/>
    </location>
</feature>
<accession>A0A318EBA5</accession>
<keyword evidence="1" id="KW-0812">Transmembrane</keyword>
<feature type="transmembrane region" description="Helical" evidence="1">
    <location>
        <begin position="42"/>
        <end position="62"/>
    </location>
</feature>
<proteinExistence type="predicted"/>